<feature type="compositionally biased region" description="Polar residues" evidence="1">
    <location>
        <begin position="144"/>
        <end position="158"/>
    </location>
</feature>
<feature type="region of interest" description="Disordered" evidence="1">
    <location>
        <begin position="268"/>
        <end position="321"/>
    </location>
</feature>
<feature type="compositionally biased region" description="Polar residues" evidence="1">
    <location>
        <begin position="178"/>
        <end position="195"/>
    </location>
</feature>
<reference evidence="2" key="1">
    <citation type="submission" date="2019-12" db="EMBL/GenBank/DDBJ databases">
        <title>Genome sequencing and annotation of Brassica cretica.</title>
        <authorList>
            <person name="Studholme D.J."/>
            <person name="Sarris P."/>
        </authorList>
    </citation>
    <scope>NUCLEOTIDE SEQUENCE</scope>
    <source>
        <strain evidence="2">PFS-109/04</strain>
        <tissue evidence="2">Leaf</tissue>
    </source>
</reference>
<evidence type="ECO:0000256" key="1">
    <source>
        <dbReference type="SAM" id="MobiDB-lite"/>
    </source>
</evidence>
<accession>A0A8S9R2D1</accession>
<sequence>MSKLSLTYFSTQSVWNVPGRTSGENPPAFVTGEPPPFLPPDPPDPATPLSPVEFLTLTDSISKTASSGSFRRGFCKDSKRLSTASPSSEKKQTTTTISETIPMEIEQQHPTLSTTVTVPDPRSENTTVTTDTSPTQDYSILPPKTTSPIQNNKALTNKTPPPALLFKSPKPTTHTHDSITSGQMNAPSQKQTLTGFTPAKPQRKNQKTQKNQTGFTPTKAHPLRTGFIPAKPQRKKQKTQKKYQPVITQTDPILPSCSNRFDPFNLVPDPPAVNSSTPSLPLHSPKSLSNTNPFSTPDPIHRPSLKRSRSSPILSPPTSSTANPFYALQNTLLTSTEISLPCIPNYTPPTQTVSTSNQNFFSFGFLGAPPSEAPLNPSQ</sequence>
<feature type="compositionally biased region" description="Low complexity" evidence="1">
    <location>
        <begin position="126"/>
        <end position="135"/>
    </location>
</feature>
<dbReference type="Proteomes" id="UP000712600">
    <property type="component" value="Unassembled WGS sequence"/>
</dbReference>
<organism evidence="2 3">
    <name type="scientific">Brassica cretica</name>
    <name type="common">Mustard</name>
    <dbReference type="NCBI Taxonomy" id="69181"/>
    <lineage>
        <taxon>Eukaryota</taxon>
        <taxon>Viridiplantae</taxon>
        <taxon>Streptophyta</taxon>
        <taxon>Embryophyta</taxon>
        <taxon>Tracheophyta</taxon>
        <taxon>Spermatophyta</taxon>
        <taxon>Magnoliopsida</taxon>
        <taxon>eudicotyledons</taxon>
        <taxon>Gunneridae</taxon>
        <taxon>Pentapetalae</taxon>
        <taxon>rosids</taxon>
        <taxon>malvids</taxon>
        <taxon>Brassicales</taxon>
        <taxon>Brassicaceae</taxon>
        <taxon>Brassiceae</taxon>
        <taxon>Brassica</taxon>
    </lineage>
</organism>
<protein>
    <submittedName>
        <fullName evidence="2">Uncharacterized protein</fullName>
    </submittedName>
</protein>
<feature type="compositionally biased region" description="Low complexity" evidence="1">
    <location>
        <begin position="275"/>
        <end position="289"/>
    </location>
</feature>
<proteinExistence type="predicted"/>
<feature type="region of interest" description="Disordered" evidence="1">
    <location>
        <begin position="78"/>
        <end position="245"/>
    </location>
</feature>
<dbReference type="AlphaFoldDB" id="A0A8S9R2D1"/>
<feature type="compositionally biased region" description="Polar residues" evidence="1">
    <location>
        <begin position="81"/>
        <end position="99"/>
    </location>
</feature>
<gene>
    <name evidence="2" type="ORF">F2Q69_00016529</name>
</gene>
<dbReference type="EMBL" id="QGKX02000996">
    <property type="protein sequence ID" value="KAF3557019.1"/>
    <property type="molecule type" value="Genomic_DNA"/>
</dbReference>
<feature type="compositionally biased region" description="Pro residues" evidence="1">
    <location>
        <begin position="33"/>
        <end position="48"/>
    </location>
</feature>
<evidence type="ECO:0000313" key="3">
    <source>
        <dbReference type="Proteomes" id="UP000712600"/>
    </source>
</evidence>
<comment type="caution">
    <text evidence="2">The sequence shown here is derived from an EMBL/GenBank/DDBJ whole genome shotgun (WGS) entry which is preliminary data.</text>
</comment>
<evidence type="ECO:0000313" key="2">
    <source>
        <dbReference type="EMBL" id="KAF3557019.1"/>
    </source>
</evidence>
<name>A0A8S9R2D1_BRACR</name>
<feature type="compositionally biased region" description="Basic residues" evidence="1">
    <location>
        <begin position="232"/>
        <end position="241"/>
    </location>
</feature>
<feature type="compositionally biased region" description="Polar residues" evidence="1">
    <location>
        <begin position="108"/>
        <end position="117"/>
    </location>
</feature>
<feature type="region of interest" description="Disordered" evidence="1">
    <location>
        <begin position="15"/>
        <end position="51"/>
    </location>
</feature>
<feature type="compositionally biased region" description="Low complexity" evidence="1">
    <location>
        <begin position="310"/>
        <end position="321"/>
    </location>
</feature>